<dbReference type="Proteomes" id="UP000094412">
    <property type="component" value="Unassembled WGS sequence"/>
</dbReference>
<feature type="transmembrane region" description="Helical" evidence="1">
    <location>
        <begin position="26"/>
        <end position="46"/>
    </location>
</feature>
<keyword evidence="3" id="KW-1185">Reference proteome</keyword>
<proteinExistence type="predicted"/>
<comment type="caution">
    <text evidence="2">The sequence shown here is derived from an EMBL/GenBank/DDBJ whole genome shotgun (WGS) entry which is preliminary data.</text>
</comment>
<gene>
    <name evidence="2" type="ORF">QV13_29705</name>
</gene>
<organism evidence="2 3">
    <name type="scientific">Mesorhizobium hungaricum</name>
    <dbReference type="NCBI Taxonomy" id="1566387"/>
    <lineage>
        <taxon>Bacteria</taxon>
        <taxon>Pseudomonadati</taxon>
        <taxon>Pseudomonadota</taxon>
        <taxon>Alphaproteobacteria</taxon>
        <taxon>Hyphomicrobiales</taxon>
        <taxon>Phyllobacteriaceae</taxon>
        <taxon>Mesorhizobium</taxon>
    </lineage>
</organism>
<evidence type="ECO:0000313" key="3">
    <source>
        <dbReference type="Proteomes" id="UP000094412"/>
    </source>
</evidence>
<evidence type="ECO:0000313" key="2">
    <source>
        <dbReference type="EMBL" id="OCX13630.1"/>
    </source>
</evidence>
<feature type="transmembrane region" description="Helical" evidence="1">
    <location>
        <begin position="52"/>
        <end position="74"/>
    </location>
</feature>
<keyword evidence="1" id="KW-0472">Membrane</keyword>
<name>A0A1C2DFV2_9HYPH</name>
<reference evidence="2 3" key="1">
    <citation type="submission" date="2016-08" db="EMBL/GenBank/DDBJ databases">
        <title>Whole genome sequence of Mesorhizobium sp. strain UASWS1009 isolated from industrial sewage.</title>
        <authorList>
            <person name="Crovadore J."/>
            <person name="Calmin G."/>
            <person name="Chablais R."/>
            <person name="Cochard B."/>
            <person name="Lefort F."/>
        </authorList>
    </citation>
    <scope>NUCLEOTIDE SEQUENCE [LARGE SCALE GENOMIC DNA]</scope>
    <source>
        <strain evidence="2 3">UASWS1009</strain>
    </source>
</reference>
<dbReference type="EMBL" id="MDEO01000036">
    <property type="protein sequence ID" value="OCX13630.1"/>
    <property type="molecule type" value="Genomic_DNA"/>
</dbReference>
<protein>
    <submittedName>
        <fullName evidence="2">Uncharacterized protein</fullName>
    </submittedName>
</protein>
<keyword evidence="1" id="KW-0812">Transmembrane</keyword>
<sequence>MEIAMTATSAPSQAPAARPRFSRPRFALMVLIGVYPLITTILYLLGPLTEHWAIWQRTLVIAPMMVGAMIWGLIPTVQRVFSGFINPAAR</sequence>
<accession>A0A1C2DFV2</accession>
<evidence type="ECO:0000256" key="1">
    <source>
        <dbReference type="SAM" id="Phobius"/>
    </source>
</evidence>
<dbReference type="AlphaFoldDB" id="A0A1C2DFV2"/>
<dbReference type="STRING" id="1566387.QV13_29705"/>
<keyword evidence="1" id="KW-1133">Transmembrane helix</keyword>